<reference evidence="5 6" key="1">
    <citation type="submission" date="2020-07" db="EMBL/GenBank/DDBJ databases">
        <title>Taxonomic revisions and descriptions of new bacterial species based on genomic comparisons in the high-G+C-content subgroup of the family Alcaligenaceae.</title>
        <authorList>
            <person name="Szabo A."/>
            <person name="Felfoldi T."/>
        </authorList>
    </citation>
    <scope>NUCLEOTIDE SEQUENCE [LARGE SCALE GENOMIC DNA]</scope>
    <source>
        <strain evidence="5 6">DSM 25667</strain>
    </source>
</reference>
<dbReference type="AlphaFoldDB" id="A0A853GTZ2"/>
<dbReference type="Pfam" id="PF13439">
    <property type="entry name" value="Glyco_transf_4"/>
    <property type="match status" value="1"/>
</dbReference>
<evidence type="ECO:0000256" key="2">
    <source>
        <dbReference type="ARBA" id="ARBA00022679"/>
    </source>
</evidence>
<evidence type="ECO:0000256" key="1">
    <source>
        <dbReference type="ARBA" id="ARBA00022676"/>
    </source>
</evidence>
<dbReference type="Proteomes" id="UP000554144">
    <property type="component" value="Unassembled WGS sequence"/>
</dbReference>
<gene>
    <name evidence="5" type="ORF">H0A62_13580</name>
</gene>
<organism evidence="5 6">
    <name type="scientific">Pollutimonas harenae</name>
    <dbReference type="NCBI Taxonomy" id="657015"/>
    <lineage>
        <taxon>Bacteria</taxon>
        <taxon>Pseudomonadati</taxon>
        <taxon>Pseudomonadota</taxon>
        <taxon>Betaproteobacteria</taxon>
        <taxon>Burkholderiales</taxon>
        <taxon>Alcaligenaceae</taxon>
        <taxon>Pollutimonas</taxon>
    </lineage>
</organism>
<feature type="domain" description="Glycosyltransferase subfamily 4-like N-terminal" evidence="4">
    <location>
        <begin position="19"/>
        <end position="178"/>
    </location>
</feature>
<evidence type="ECO:0000259" key="4">
    <source>
        <dbReference type="Pfam" id="PF13439"/>
    </source>
</evidence>
<keyword evidence="1" id="KW-0328">Glycosyltransferase</keyword>
<dbReference type="OrthoDB" id="433681at2"/>
<sequence length="384" mass="43664">MPRPRLKIAFVVDRFGHRFGGAEAYGVELMRELAIDHDITVFARDYDPACDVQLPFVPVRAWSILPSWLRVLLFACRVRRLTRKGYDVVHSHTNGWSGDIEVVHVTPVRYNWRVRPLSLLKRLSSYISPRVHTYLWLEKRRVRQRPAHRTVAVSGLIADQLRQAYGNNRDFPIIPPGVTRPVPPAEGEALRMRVSLGLAPDDYVCLLVARNPLRKGLPTVVKALARLPAHYKLLVVGSNAATRNFVHGSPDYASLSDRIRLIDETSDVAPYYLTADLYVHPTLNDSFGMAPLEAMSFGLPVILSPAPWCGFAQYVEDGQDVMMLDHPENNRQLAQFIQRMSEDVQWRRRLVQGGSQVVDRHAWSAVAESYLELYGQVLEERRQG</sequence>
<keyword evidence="6" id="KW-1185">Reference proteome</keyword>
<dbReference type="CDD" id="cd03801">
    <property type="entry name" value="GT4_PimA-like"/>
    <property type="match status" value="1"/>
</dbReference>
<keyword evidence="2 5" id="KW-0808">Transferase</keyword>
<proteinExistence type="predicted"/>
<evidence type="ECO:0000313" key="5">
    <source>
        <dbReference type="EMBL" id="NYT86638.1"/>
    </source>
</evidence>
<dbReference type="GO" id="GO:0016757">
    <property type="term" value="F:glycosyltransferase activity"/>
    <property type="evidence" value="ECO:0007669"/>
    <property type="project" value="UniProtKB-KW"/>
</dbReference>
<dbReference type="SUPFAM" id="SSF53756">
    <property type="entry name" value="UDP-Glycosyltransferase/glycogen phosphorylase"/>
    <property type="match status" value="1"/>
</dbReference>
<evidence type="ECO:0000313" key="6">
    <source>
        <dbReference type="Proteomes" id="UP000554144"/>
    </source>
</evidence>
<evidence type="ECO:0000259" key="3">
    <source>
        <dbReference type="Pfam" id="PF00534"/>
    </source>
</evidence>
<dbReference type="InterPro" id="IPR001296">
    <property type="entry name" value="Glyco_trans_1"/>
</dbReference>
<name>A0A853GTZ2_9BURK</name>
<dbReference type="PANTHER" id="PTHR12526">
    <property type="entry name" value="GLYCOSYLTRANSFERASE"/>
    <property type="match status" value="1"/>
</dbReference>
<dbReference type="InterPro" id="IPR028098">
    <property type="entry name" value="Glyco_trans_4-like_N"/>
</dbReference>
<dbReference type="EMBL" id="JACCEV010000003">
    <property type="protein sequence ID" value="NYT86638.1"/>
    <property type="molecule type" value="Genomic_DNA"/>
</dbReference>
<protein>
    <submittedName>
        <fullName evidence="5">Glycosyltransferase family 4 protein</fullName>
    </submittedName>
</protein>
<dbReference type="Pfam" id="PF00534">
    <property type="entry name" value="Glycos_transf_1"/>
    <property type="match status" value="1"/>
</dbReference>
<feature type="domain" description="Glycosyl transferase family 1" evidence="3">
    <location>
        <begin position="193"/>
        <end position="354"/>
    </location>
</feature>
<accession>A0A853GTZ2</accession>
<dbReference type="Gene3D" id="3.40.50.2000">
    <property type="entry name" value="Glycogen Phosphorylase B"/>
    <property type="match status" value="2"/>
</dbReference>
<dbReference type="RefSeq" id="WP_130040067.1">
    <property type="nucleotide sequence ID" value="NZ_JACCEV010000003.1"/>
</dbReference>
<dbReference type="PANTHER" id="PTHR12526:SF510">
    <property type="entry name" value="D-INOSITOL 3-PHOSPHATE GLYCOSYLTRANSFERASE"/>
    <property type="match status" value="1"/>
</dbReference>
<comment type="caution">
    <text evidence="5">The sequence shown here is derived from an EMBL/GenBank/DDBJ whole genome shotgun (WGS) entry which is preliminary data.</text>
</comment>